<evidence type="ECO:0000313" key="2">
    <source>
        <dbReference type="EMBL" id="MFH5242690.1"/>
    </source>
</evidence>
<reference evidence="3 4" key="1">
    <citation type="submission" date="2024-10" db="EMBL/GenBank/DDBJ databases">
        <authorList>
            <person name="Riesco R."/>
        </authorList>
    </citation>
    <scope>NUCLEOTIDE SEQUENCE [LARGE SCALE GENOMIC DNA]</scope>
    <source>
        <strain evidence="2 3">NCIMB 15448</strain>
        <strain evidence="1 4">NCIMB 15450</strain>
    </source>
</reference>
<accession>A0ABW7KJN2</accession>
<comment type="caution">
    <text evidence="2">The sequence shown here is derived from an EMBL/GenBank/DDBJ whole genome shotgun (WGS) entry which is preliminary data.</text>
</comment>
<dbReference type="EMBL" id="JBIMSN010000057">
    <property type="protein sequence ID" value="MFH5229603.1"/>
    <property type="molecule type" value="Genomic_DNA"/>
</dbReference>
<proteinExistence type="predicted"/>
<evidence type="ECO:0000313" key="3">
    <source>
        <dbReference type="Proteomes" id="UP001609176"/>
    </source>
</evidence>
<protein>
    <recommendedName>
        <fullName evidence="5">SDR family NAD(P)-dependent oxidoreductase</fullName>
    </recommendedName>
</protein>
<dbReference type="InterPro" id="IPR036291">
    <property type="entry name" value="NAD(P)-bd_dom_sf"/>
</dbReference>
<keyword evidence="4" id="KW-1185">Reference proteome</keyword>
<dbReference type="SUPFAM" id="SSF51735">
    <property type="entry name" value="NAD(P)-binding Rossmann-fold domains"/>
    <property type="match status" value="1"/>
</dbReference>
<dbReference type="EMBL" id="JBIMSP010000016">
    <property type="protein sequence ID" value="MFH5242690.1"/>
    <property type="molecule type" value="Genomic_DNA"/>
</dbReference>
<organism evidence="2 3">
    <name type="scientific">Antrihabitans spumae</name>
    <dbReference type="NCBI Taxonomy" id="3373370"/>
    <lineage>
        <taxon>Bacteria</taxon>
        <taxon>Bacillati</taxon>
        <taxon>Actinomycetota</taxon>
        <taxon>Actinomycetes</taxon>
        <taxon>Mycobacteriales</taxon>
        <taxon>Nocardiaceae</taxon>
        <taxon>Antrihabitans</taxon>
    </lineage>
</organism>
<name>A0ABW7KJN2_9NOCA</name>
<evidence type="ECO:0008006" key="5">
    <source>
        <dbReference type="Google" id="ProtNLM"/>
    </source>
</evidence>
<dbReference type="Proteomes" id="UP001609176">
    <property type="component" value="Unassembled WGS sequence"/>
</dbReference>
<sequence>MTADLSPPDSGRIINISYGSARYASPHIIGYAMTKAAIENFTAALQSTSAVAALPSTRSPPAFSILT</sequence>
<dbReference type="Gene3D" id="3.40.50.720">
    <property type="entry name" value="NAD(P)-binding Rossmann-like Domain"/>
    <property type="match status" value="1"/>
</dbReference>
<dbReference type="Proteomes" id="UP001609219">
    <property type="component" value="Unassembled WGS sequence"/>
</dbReference>
<evidence type="ECO:0000313" key="4">
    <source>
        <dbReference type="Proteomes" id="UP001609219"/>
    </source>
</evidence>
<gene>
    <name evidence="2" type="ORF">ACHIPV_12460</name>
    <name evidence="1" type="ORF">ACHIRB_13660</name>
</gene>
<dbReference type="RefSeq" id="WP_395124560.1">
    <property type="nucleotide sequence ID" value="NZ_JBIMSN010000057.1"/>
</dbReference>
<evidence type="ECO:0000313" key="1">
    <source>
        <dbReference type="EMBL" id="MFH5229603.1"/>
    </source>
</evidence>